<evidence type="ECO:0000313" key="5">
    <source>
        <dbReference type="Proteomes" id="UP000320762"/>
    </source>
</evidence>
<feature type="region of interest" description="Disordered" evidence="2">
    <location>
        <begin position="197"/>
        <end position="229"/>
    </location>
</feature>
<keyword evidence="1" id="KW-0862">Zinc</keyword>
<evidence type="ECO:0000256" key="1">
    <source>
        <dbReference type="PROSITE-ProRule" id="PRU00175"/>
    </source>
</evidence>
<comment type="caution">
    <text evidence="4">The sequence shown here is derived from an EMBL/GenBank/DDBJ whole genome shotgun (WGS) entry which is preliminary data.</text>
</comment>
<dbReference type="InterPro" id="IPR013083">
    <property type="entry name" value="Znf_RING/FYVE/PHD"/>
</dbReference>
<dbReference type="EMBL" id="VDMD01000041">
    <property type="protein sequence ID" value="TRM57874.1"/>
    <property type="molecule type" value="Genomic_DNA"/>
</dbReference>
<proteinExistence type="predicted"/>
<keyword evidence="1" id="KW-0479">Metal-binding</keyword>
<organism evidence="4 5">
    <name type="scientific">Schizophyllum amplum</name>
    <dbReference type="NCBI Taxonomy" id="97359"/>
    <lineage>
        <taxon>Eukaryota</taxon>
        <taxon>Fungi</taxon>
        <taxon>Dikarya</taxon>
        <taxon>Basidiomycota</taxon>
        <taxon>Agaricomycotina</taxon>
        <taxon>Agaricomycetes</taxon>
        <taxon>Agaricomycetidae</taxon>
        <taxon>Agaricales</taxon>
        <taxon>Schizophyllaceae</taxon>
        <taxon>Schizophyllum</taxon>
    </lineage>
</organism>
<dbReference type="AlphaFoldDB" id="A0A550BZ91"/>
<evidence type="ECO:0000256" key="2">
    <source>
        <dbReference type="SAM" id="MobiDB-lite"/>
    </source>
</evidence>
<dbReference type="Proteomes" id="UP000320762">
    <property type="component" value="Unassembled WGS sequence"/>
</dbReference>
<accession>A0A550BZ91</accession>
<dbReference type="PROSITE" id="PS50089">
    <property type="entry name" value="ZF_RING_2"/>
    <property type="match status" value="1"/>
</dbReference>
<keyword evidence="5" id="KW-1185">Reference proteome</keyword>
<evidence type="ECO:0000313" key="4">
    <source>
        <dbReference type="EMBL" id="TRM57874.1"/>
    </source>
</evidence>
<evidence type="ECO:0000259" key="3">
    <source>
        <dbReference type="PROSITE" id="PS50089"/>
    </source>
</evidence>
<feature type="domain" description="RING-type" evidence="3">
    <location>
        <begin position="6"/>
        <end position="49"/>
    </location>
</feature>
<dbReference type="Gene3D" id="3.30.40.10">
    <property type="entry name" value="Zinc/RING finger domain, C3HC4 (zinc finger)"/>
    <property type="match status" value="1"/>
</dbReference>
<dbReference type="GO" id="GO:0008270">
    <property type="term" value="F:zinc ion binding"/>
    <property type="evidence" value="ECO:0007669"/>
    <property type="project" value="UniProtKB-KW"/>
</dbReference>
<reference evidence="4 5" key="1">
    <citation type="journal article" date="2019" name="New Phytol.">
        <title>Comparative genomics reveals unique wood-decay strategies and fruiting body development in the Schizophyllaceae.</title>
        <authorList>
            <person name="Almasi E."/>
            <person name="Sahu N."/>
            <person name="Krizsan K."/>
            <person name="Balint B."/>
            <person name="Kovacs G.M."/>
            <person name="Kiss B."/>
            <person name="Cseklye J."/>
            <person name="Drula E."/>
            <person name="Henrissat B."/>
            <person name="Nagy I."/>
            <person name="Chovatia M."/>
            <person name="Adam C."/>
            <person name="LaButti K."/>
            <person name="Lipzen A."/>
            <person name="Riley R."/>
            <person name="Grigoriev I.V."/>
            <person name="Nagy L.G."/>
        </authorList>
    </citation>
    <scope>NUCLEOTIDE SEQUENCE [LARGE SCALE GENOMIC DNA]</scope>
    <source>
        <strain evidence="4 5">NL-1724</strain>
    </source>
</reference>
<dbReference type="SUPFAM" id="SSF57850">
    <property type="entry name" value="RING/U-box"/>
    <property type="match status" value="1"/>
</dbReference>
<name>A0A550BZ91_9AGAR</name>
<dbReference type="InterPro" id="IPR001841">
    <property type="entry name" value="Znf_RING"/>
</dbReference>
<gene>
    <name evidence="4" type="ORF">BD626DRAFT_513155</name>
</gene>
<protein>
    <recommendedName>
        <fullName evidence="3">RING-type domain-containing protein</fullName>
    </recommendedName>
</protein>
<keyword evidence="1" id="KW-0863">Zinc-finger</keyword>
<sequence length="229" mass="25013">MASAHCCICLVGHPIEDMCILPCNHTLGRECAARVSLNDEFKQECPLCRQPHDPLSGRPMYVDIKMPGESPNEGHGSESDRHLQSAGGFLPLIKGKICDHRVERALKDRKTALAERDTAIEAFKRMRTALEQEKVSCAKLDYELDKVRRQLGDAQACLAIHPAFDTRHPLSRYDRGKTYSMSHGTSSSANCAALSPAHAGAPRAGRSQTSPVYPATAPVYSARAPPRGP</sequence>